<accession>A0A182FZ80</accession>
<sequence length="21" mass="2181">MCCAVPCCAVLRDPSAILAPF</sequence>
<name>A0A182FZ80_ANOAL</name>
<evidence type="ECO:0000313" key="1">
    <source>
        <dbReference type="EnsemblMetazoa" id="AALB014899-PA"/>
    </source>
</evidence>
<protein>
    <submittedName>
        <fullName evidence="1">Uncharacterized protein</fullName>
    </submittedName>
</protein>
<keyword evidence="2" id="KW-1185">Reference proteome</keyword>
<dbReference type="Proteomes" id="UP000069272">
    <property type="component" value="Chromosome 3R"/>
</dbReference>
<organism evidence="1 2">
    <name type="scientific">Anopheles albimanus</name>
    <name type="common">New world malaria mosquito</name>
    <dbReference type="NCBI Taxonomy" id="7167"/>
    <lineage>
        <taxon>Eukaryota</taxon>
        <taxon>Metazoa</taxon>
        <taxon>Ecdysozoa</taxon>
        <taxon>Arthropoda</taxon>
        <taxon>Hexapoda</taxon>
        <taxon>Insecta</taxon>
        <taxon>Pterygota</taxon>
        <taxon>Neoptera</taxon>
        <taxon>Endopterygota</taxon>
        <taxon>Diptera</taxon>
        <taxon>Nematocera</taxon>
        <taxon>Culicoidea</taxon>
        <taxon>Culicidae</taxon>
        <taxon>Anophelinae</taxon>
        <taxon>Anopheles</taxon>
    </lineage>
</organism>
<dbReference type="EnsemblMetazoa" id="AALB014899-RA">
    <property type="protein sequence ID" value="AALB014899-PA"/>
    <property type="gene ID" value="AALB014899"/>
</dbReference>
<reference evidence="1" key="2">
    <citation type="submission" date="2022-08" db="UniProtKB">
        <authorList>
            <consortium name="EnsemblMetazoa"/>
        </authorList>
    </citation>
    <scope>IDENTIFICATION</scope>
    <source>
        <strain evidence="1">STECLA/ALBI9_A</strain>
    </source>
</reference>
<evidence type="ECO:0000313" key="2">
    <source>
        <dbReference type="Proteomes" id="UP000069272"/>
    </source>
</evidence>
<proteinExistence type="predicted"/>
<reference evidence="1 2" key="1">
    <citation type="journal article" date="2017" name="G3 (Bethesda)">
        <title>The Physical Genome Mapping of Anopheles albimanus Corrected Scaffold Misassemblies and Identified Interarm Rearrangements in Genus Anopheles.</title>
        <authorList>
            <person name="Artemov G.N."/>
            <person name="Peery A.N."/>
            <person name="Jiang X."/>
            <person name="Tu Z."/>
            <person name="Stegniy V.N."/>
            <person name="Sharakhova M.V."/>
            <person name="Sharakhov I.V."/>
        </authorList>
    </citation>
    <scope>NUCLEOTIDE SEQUENCE [LARGE SCALE GENOMIC DNA]</scope>
    <source>
        <strain evidence="1 2">ALBI9_A</strain>
    </source>
</reference>
<dbReference type="AlphaFoldDB" id="A0A182FZ80"/>